<dbReference type="Proteomes" id="UP000078454">
    <property type="component" value="Unassembled WGS sequence"/>
</dbReference>
<dbReference type="AlphaFoldDB" id="A0A198AE87"/>
<accession>A0A198AE87</accession>
<sequence length="100" mass="11428">MGYFRKKPVVIEAFRMGMDARPDWFQDKVTTNEIITYSEDEDSGPFEFTKTYCDIKTLEGTMRGDHGDYIIKGVKGEVYPCKPDIFEATYESAEGSTESD</sequence>
<name>A0A198AE87_9BACL</name>
<comment type="caution">
    <text evidence="1">The sequence shown here is derived from an EMBL/GenBank/DDBJ whole genome shotgun (WGS) entry which is preliminary data.</text>
</comment>
<dbReference type="RefSeq" id="WP_068663656.1">
    <property type="nucleotide sequence ID" value="NZ_LYPB01000058.1"/>
</dbReference>
<dbReference type="OrthoDB" id="121684at2"/>
<evidence type="ECO:0000313" key="1">
    <source>
        <dbReference type="EMBL" id="OAS19258.1"/>
    </source>
</evidence>
<gene>
    <name evidence="1" type="ORF">A8708_26470</name>
</gene>
<reference evidence="1 2" key="1">
    <citation type="submission" date="2016-05" db="EMBL/GenBank/DDBJ databases">
        <title>Paenibacillus sp. 1ZS3-15 nov., isolated from the rhizosphere soil.</title>
        <authorList>
            <person name="Zhang X.X."/>
            <person name="Zhang J."/>
        </authorList>
    </citation>
    <scope>NUCLEOTIDE SEQUENCE [LARGE SCALE GENOMIC DNA]</scope>
    <source>
        <strain evidence="1 2">1ZS3-15</strain>
    </source>
</reference>
<organism evidence="1 2">
    <name type="scientific">Paenibacillus oryzisoli</name>
    <dbReference type="NCBI Taxonomy" id="1850517"/>
    <lineage>
        <taxon>Bacteria</taxon>
        <taxon>Bacillati</taxon>
        <taxon>Bacillota</taxon>
        <taxon>Bacilli</taxon>
        <taxon>Bacillales</taxon>
        <taxon>Paenibacillaceae</taxon>
        <taxon>Paenibacillus</taxon>
    </lineage>
</organism>
<dbReference type="STRING" id="1850517.A8708_26470"/>
<dbReference type="EMBL" id="LYPB01000058">
    <property type="protein sequence ID" value="OAS19258.1"/>
    <property type="molecule type" value="Genomic_DNA"/>
</dbReference>
<protein>
    <recommendedName>
        <fullName evidence="3">Phage protein</fullName>
    </recommendedName>
</protein>
<keyword evidence="2" id="KW-1185">Reference proteome</keyword>
<evidence type="ECO:0000313" key="2">
    <source>
        <dbReference type="Proteomes" id="UP000078454"/>
    </source>
</evidence>
<proteinExistence type="predicted"/>
<evidence type="ECO:0008006" key="3">
    <source>
        <dbReference type="Google" id="ProtNLM"/>
    </source>
</evidence>